<dbReference type="EC" id="2.7.1.158" evidence="2"/>
<dbReference type="WBParaSite" id="scaffold36235_cov303.g23103">
    <property type="protein sequence ID" value="scaffold36235_cov303.g23103"/>
    <property type="gene ID" value="scaffold36235_cov303.g23103"/>
</dbReference>
<protein>
    <recommendedName>
        <fullName evidence="2">Inositol-pentakisphosphate 2-kinase</fullName>
        <ecNumber evidence="2">2.7.1.158</ecNumber>
    </recommendedName>
</protein>
<dbReference type="Proteomes" id="UP000887561">
    <property type="component" value="Unplaced"/>
</dbReference>
<reference evidence="6" key="1">
    <citation type="submission" date="2022-11" db="UniProtKB">
        <authorList>
            <consortium name="WormBaseParasite"/>
        </authorList>
    </citation>
    <scope>IDENTIFICATION</scope>
</reference>
<feature type="domain" description="FAM91 N-terminal" evidence="3">
    <location>
        <begin position="238"/>
        <end position="521"/>
    </location>
</feature>
<evidence type="ECO:0000313" key="5">
    <source>
        <dbReference type="Proteomes" id="UP000887561"/>
    </source>
</evidence>
<comment type="catalytic activity">
    <reaction evidence="2">
        <text>1D-myo-inositol 1,3,4,5,6-pentakisphosphate + ATP = 1D-myo-inositol hexakisphosphate + ADP + H(+)</text>
        <dbReference type="Rhea" id="RHEA:20313"/>
        <dbReference type="ChEBI" id="CHEBI:15378"/>
        <dbReference type="ChEBI" id="CHEBI:30616"/>
        <dbReference type="ChEBI" id="CHEBI:57733"/>
        <dbReference type="ChEBI" id="CHEBI:58130"/>
        <dbReference type="ChEBI" id="CHEBI:456216"/>
        <dbReference type="EC" id="2.7.1.158"/>
    </reaction>
</comment>
<dbReference type="InterPro" id="IPR009286">
    <property type="entry name" value="Ins_P5_2-kin"/>
</dbReference>
<dbReference type="InterPro" id="IPR039199">
    <property type="entry name" value="FAM91"/>
</dbReference>
<organism evidence="5 6">
    <name type="scientific">Meloidogyne javanica</name>
    <name type="common">Root-knot nematode worm</name>
    <dbReference type="NCBI Taxonomy" id="6303"/>
    <lineage>
        <taxon>Eukaryota</taxon>
        <taxon>Metazoa</taxon>
        <taxon>Ecdysozoa</taxon>
        <taxon>Nematoda</taxon>
        <taxon>Chromadorea</taxon>
        <taxon>Rhabditida</taxon>
        <taxon>Tylenchina</taxon>
        <taxon>Tylenchomorpha</taxon>
        <taxon>Tylenchoidea</taxon>
        <taxon>Meloidogynidae</taxon>
        <taxon>Meloidogyninae</taxon>
        <taxon>Meloidogyne</taxon>
        <taxon>Meloidogyne incognita group</taxon>
    </lineage>
</organism>
<dbReference type="PANTHER" id="PTHR28441">
    <property type="entry name" value="PROTEIN FAM91A1"/>
    <property type="match status" value="1"/>
</dbReference>
<comment type="domain">
    <text evidence="2">The EXKPK motif is conserved in inositol-pentakisphosphate 2-kinases of both family 1 and 2.</text>
</comment>
<proteinExistence type="inferred from homology"/>
<comment type="similarity">
    <text evidence="1">Belongs to the FAM91 family.</text>
</comment>
<dbReference type="PANTHER" id="PTHR28441:SF2">
    <property type="entry name" value="PROTEIN FAM91A1"/>
    <property type="match status" value="1"/>
</dbReference>
<dbReference type="Pfam" id="PF14648">
    <property type="entry name" value="FAM91_C"/>
    <property type="match status" value="1"/>
</dbReference>
<keyword evidence="2" id="KW-0067">ATP-binding</keyword>
<evidence type="ECO:0000256" key="1">
    <source>
        <dbReference type="ARBA" id="ARBA00010319"/>
    </source>
</evidence>
<keyword evidence="5" id="KW-1185">Reference proteome</keyword>
<dbReference type="AlphaFoldDB" id="A0A915MHD6"/>
<feature type="domain" description="FAM91 C-terminal" evidence="4">
    <location>
        <begin position="578"/>
        <end position="630"/>
    </location>
</feature>
<keyword evidence="2" id="KW-0547">Nucleotide-binding</keyword>
<dbReference type="Pfam" id="PF06090">
    <property type="entry name" value="Ins_P5_2-kin"/>
    <property type="match status" value="1"/>
</dbReference>
<accession>A0A915MHD6</accession>
<evidence type="ECO:0000259" key="3">
    <source>
        <dbReference type="Pfam" id="PF14647"/>
    </source>
</evidence>
<dbReference type="GO" id="GO:0005524">
    <property type="term" value="F:ATP binding"/>
    <property type="evidence" value="ECO:0007669"/>
    <property type="project" value="UniProtKB-KW"/>
</dbReference>
<evidence type="ECO:0000259" key="4">
    <source>
        <dbReference type="Pfam" id="PF14648"/>
    </source>
</evidence>
<keyword evidence="2" id="KW-0808">Transferase</keyword>
<name>A0A915MHD6_MELJA</name>
<dbReference type="InterPro" id="IPR028097">
    <property type="entry name" value="FAM91_C_dom"/>
</dbReference>
<sequence length="633" mass="71530">MEVCNGERSKMEYALASLIYDPHRNLRIFVDGNSVHDDSDSPKNFDEKILTDLIFPGTPNANIQIFIKIITCILAGVNDDQKPFSLQQSSVLFDLLKAQKIDNIGIVRAYELYKSLPQNIQRELQKKSNLLGRGLDFLSKMDARSLVERYLLAATMKDCSLMISIRLVDKIGENIVRTVGGGSGFVSVRALDGQSLCFAFSVRIVDLDPKTGKNLESAYSRFMAGIGLIKSHPNVHRPYDLRTVLGGSQREYDKRILDYSIKNQLRYKENIVRFVKRVQEEYYDCLLHHSRTKMMLYPYHLSDILVRELRLTPFTYYTEMLVDVMQAEKSYDSIPNFTAVDAMQILGIGRNQYIDLVNQSRANRRLFRRSKSVREMLPQKPVNNFTVEPWFLFNYGCVLENDVRLLSSVEKEVIDKLMDEGTQLCGLLDKNVIQRLLSRGLAYLEVPIHPEDCVYVPTLDGFVMNRTQGDFFETLLYKIFVAIDGQTSIRELSETIGIDIDLICNAVSLFCRLGLSSPTTPEPSISAELNDLNFSLMNINSAGDFDDDDIVSAVENAVSQNSPLVVESSASSTTSAVAKRIAFIFDSSLTAFLMMGNLSATLKNHAITLFEVGKLSEDAMDSFIDELQNVFIF</sequence>
<dbReference type="InterPro" id="IPR028091">
    <property type="entry name" value="FAM91_N_dom"/>
</dbReference>
<comment type="function">
    <text evidence="2">Phosphorylates Ins(1,3,4,5,6)P5 at position 2 to form Ins(1,2,3,4,5,6)P6 (InsP6 or phytate).</text>
</comment>
<dbReference type="Pfam" id="PF14647">
    <property type="entry name" value="FAM91_N"/>
    <property type="match status" value="1"/>
</dbReference>
<keyword evidence="2" id="KW-0418">Kinase</keyword>
<evidence type="ECO:0000313" key="6">
    <source>
        <dbReference type="WBParaSite" id="scaffold36235_cov303.g23103"/>
    </source>
</evidence>
<evidence type="ECO:0000256" key="2">
    <source>
        <dbReference type="RuleBase" id="RU364126"/>
    </source>
</evidence>
<dbReference type="GO" id="GO:0035299">
    <property type="term" value="F:inositol-1,3,4,5,6-pentakisphosphate 2-kinase activity"/>
    <property type="evidence" value="ECO:0007669"/>
    <property type="project" value="UniProtKB-EC"/>
</dbReference>